<feature type="domain" description="Response regulatory" evidence="7">
    <location>
        <begin position="3"/>
        <end position="119"/>
    </location>
</feature>
<dbReference type="RefSeq" id="WP_151177811.1">
    <property type="nucleotide sequence ID" value="NZ_CP042906.1"/>
</dbReference>
<evidence type="ECO:0000259" key="6">
    <source>
        <dbReference type="PROSITE" id="PS50043"/>
    </source>
</evidence>
<dbReference type="Proteomes" id="UP000326202">
    <property type="component" value="Chromosome"/>
</dbReference>
<dbReference type="Gene3D" id="3.40.50.2300">
    <property type="match status" value="1"/>
</dbReference>
<dbReference type="PROSITE" id="PS50043">
    <property type="entry name" value="HTH_LUXR_2"/>
    <property type="match status" value="1"/>
</dbReference>
<dbReference type="InterPro" id="IPR058245">
    <property type="entry name" value="NreC/VraR/RcsB-like_REC"/>
</dbReference>
<keyword evidence="9" id="KW-1185">Reference proteome</keyword>
<dbReference type="OrthoDB" id="9814495at2"/>
<evidence type="ECO:0000256" key="3">
    <source>
        <dbReference type="ARBA" id="ARBA00023125"/>
    </source>
</evidence>
<dbReference type="CDD" id="cd06170">
    <property type="entry name" value="LuxR_C_like"/>
    <property type="match status" value="1"/>
</dbReference>
<dbReference type="PROSITE" id="PS00622">
    <property type="entry name" value="HTH_LUXR_1"/>
    <property type="match status" value="1"/>
</dbReference>
<dbReference type="GO" id="GO:0000160">
    <property type="term" value="P:phosphorelay signal transduction system"/>
    <property type="evidence" value="ECO:0007669"/>
    <property type="project" value="InterPro"/>
</dbReference>
<gene>
    <name evidence="8" type="ORF">FRZ44_28630</name>
</gene>
<dbReference type="SUPFAM" id="SSF46894">
    <property type="entry name" value="C-terminal effector domain of the bipartite response regulators"/>
    <property type="match status" value="1"/>
</dbReference>
<evidence type="ECO:0000256" key="4">
    <source>
        <dbReference type="ARBA" id="ARBA00023163"/>
    </source>
</evidence>
<dbReference type="SMART" id="SM00421">
    <property type="entry name" value="HTH_LUXR"/>
    <property type="match status" value="1"/>
</dbReference>
<dbReference type="PROSITE" id="PS50110">
    <property type="entry name" value="RESPONSE_REGULATORY"/>
    <property type="match status" value="1"/>
</dbReference>
<keyword evidence="3 8" id="KW-0238">DNA-binding</keyword>
<dbReference type="GO" id="GO:0006355">
    <property type="term" value="P:regulation of DNA-templated transcription"/>
    <property type="evidence" value="ECO:0007669"/>
    <property type="project" value="InterPro"/>
</dbReference>
<evidence type="ECO:0000256" key="2">
    <source>
        <dbReference type="ARBA" id="ARBA00023015"/>
    </source>
</evidence>
<keyword evidence="2" id="KW-0805">Transcription regulation</keyword>
<dbReference type="EMBL" id="CP042906">
    <property type="protein sequence ID" value="QEX17563.1"/>
    <property type="molecule type" value="Genomic_DNA"/>
</dbReference>
<dbReference type="SUPFAM" id="SSF52172">
    <property type="entry name" value="CheY-like"/>
    <property type="match status" value="1"/>
</dbReference>
<dbReference type="Pfam" id="PF00196">
    <property type="entry name" value="GerE"/>
    <property type="match status" value="1"/>
</dbReference>
<dbReference type="AlphaFoldDB" id="A0A5J6MJJ1"/>
<dbReference type="InterPro" id="IPR011006">
    <property type="entry name" value="CheY-like_superfamily"/>
</dbReference>
<evidence type="ECO:0000313" key="8">
    <source>
        <dbReference type="EMBL" id="QEX17563.1"/>
    </source>
</evidence>
<feature type="modified residue" description="4-aspartylphosphate" evidence="5">
    <location>
        <position position="54"/>
    </location>
</feature>
<keyword evidence="1 5" id="KW-0597">Phosphoprotein</keyword>
<dbReference type="KEGG" id="htq:FRZ44_28630"/>
<dbReference type="Pfam" id="PF00072">
    <property type="entry name" value="Response_reg"/>
    <property type="match status" value="1"/>
</dbReference>
<evidence type="ECO:0000256" key="1">
    <source>
        <dbReference type="ARBA" id="ARBA00022553"/>
    </source>
</evidence>
<proteinExistence type="predicted"/>
<dbReference type="SMART" id="SM00448">
    <property type="entry name" value="REC"/>
    <property type="match status" value="1"/>
</dbReference>
<dbReference type="CDD" id="cd17535">
    <property type="entry name" value="REC_NarL-like"/>
    <property type="match status" value="1"/>
</dbReference>
<dbReference type="PRINTS" id="PR00038">
    <property type="entry name" value="HTHLUXR"/>
</dbReference>
<dbReference type="PANTHER" id="PTHR43214">
    <property type="entry name" value="TWO-COMPONENT RESPONSE REGULATOR"/>
    <property type="match status" value="1"/>
</dbReference>
<accession>A0A5J6MJJ1</accession>
<evidence type="ECO:0000313" key="9">
    <source>
        <dbReference type="Proteomes" id="UP000326202"/>
    </source>
</evidence>
<name>A0A5J6MJJ1_9PROT</name>
<dbReference type="InterPro" id="IPR000792">
    <property type="entry name" value="Tscrpt_reg_LuxR_C"/>
</dbReference>
<dbReference type="InterPro" id="IPR001789">
    <property type="entry name" value="Sig_transdc_resp-reg_receiver"/>
</dbReference>
<sequence>MARILIADDHDIVRRGVRDLLAERTDWEICAEARNGAEAVELTGRLKPDVAILDLSMPDINGILATRQIRKLSPDTEVLLFTMHENEHLIHEVLAAGARGYLVKSSAVGELTRAIDQLLQHKPYLSPTIAEAVMDGHLQLEPKKRSSPSLYNQLSDREIQIVQLLSQGLTSKRIGTSLGISVKTVETHRANIMRKLSVGSIAELVRYAIRNNLVIP</sequence>
<keyword evidence="4" id="KW-0804">Transcription</keyword>
<reference evidence="8 9" key="1">
    <citation type="submission" date="2019-08" db="EMBL/GenBank/DDBJ databases">
        <title>Hyperibacter terrae gen. nov., sp. nov. and Hyperibacter viscosus sp. nov., two new members in the family Rhodospirillaceae isolated from the rhizosphere of Hypericum perforatum.</title>
        <authorList>
            <person name="Noviana Z."/>
        </authorList>
    </citation>
    <scope>NUCLEOTIDE SEQUENCE [LARGE SCALE GENOMIC DNA]</scope>
    <source>
        <strain evidence="8 9">R5913</strain>
    </source>
</reference>
<dbReference type="InterPro" id="IPR039420">
    <property type="entry name" value="WalR-like"/>
</dbReference>
<feature type="domain" description="HTH luxR-type" evidence="6">
    <location>
        <begin position="147"/>
        <end position="212"/>
    </location>
</feature>
<evidence type="ECO:0000259" key="7">
    <source>
        <dbReference type="PROSITE" id="PS50110"/>
    </source>
</evidence>
<protein>
    <submittedName>
        <fullName evidence="8">DNA-binding response regulator</fullName>
    </submittedName>
</protein>
<dbReference type="PANTHER" id="PTHR43214:SF41">
    <property type="entry name" value="NITRATE_NITRITE RESPONSE REGULATOR PROTEIN NARP"/>
    <property type="match status" value="1"/>
</dbReference>
<evidence type="ECO:0000256" key="5">
    <source>
        <dbReference type="PROSITE-ProRule" id="PRU00169"/>
    </source>
</evidence>
<dbReference type="GO" id="GO:0003677">
    <property type="term" value="F:DNA binding"/>
    <property type="evidence" value="ECO:0007669"/>
    <property type="project" value="UniProtKB-KW"/>
</dbReference>
<dbReference type="InterPro" id="IPR016032">
    <property type="entry name" value="Sig_transdc_resp-reg_C-effctor"/>
</dbReference>
<organism evidence="8 9">
    <name type="scientific">Hypericibacter terrae</name>
    <dbReference type="NCBI Taxonomy" id="2602015"/>
    <lineage>
        <taxon>Bacteria</taxon>
        <taxon>Pseudomonadati</taxon>
        <taxon>Pseudomonadota</taxon>
        <taxon>Alphaproteobacteria</taxon>
        <taxon>Rhodospirillales</taxon>
        <taxon>Dongiaceae</taxon>
        <taxon>Hypericibacter</taxon>
    </lineage>
</organism>